<reference evidence="2 3" key="1">
    <citation type="submission" date="2022-06" db="EMBL/GenBank/DDBJ databases">
        <title>Ideonella sp. NS12-5 Genome sequencing and assembly.</title>
        <authorList>
            <person name="Jung Y."/>
        </authorList>
    </citation>
    <scope>NUCLEOTIDE SEQUENCE [LARGE SCALE GENOMIC DNA]</scope>
    <source>
        <strain evidence="2 3">NS12-5</strain>
    </source>
</reference>
<dbReference type="PROSITE" id="PS50883">
    <property type="entry name" value="EAL"/>
    <property type="match status" value="1"/>
</dbReference>
<name>A0ABT1BGM9_9BURK</name>
<dbReference type="RefSeq" id="WP_252768058.1">
    <property type="nucleotide sequence ID" value="NZ_JAMXMC010000001.1"/>
</dbReference>
<protein>
    <submittedName>
        <fullName evidence="2">EAL domain-containing protein</fullName>
    </submittedName>
</protein>
<dbReference type="Gene3D" id="3.20.20.450">
    <property type="entry name" value="EAL domain"/>
    <property type="match status" value="1"/>
</dbReference>
<dbReference type="SUPFAM" id="SSF141868">
    <property type="entry name" value="EAL domain-like"/>
    <property type="match status" value="1"/>
</dbReference>
<dbReference type="CDD" id="cd01948">
    <property type="entry name" value="EAL"/>
    <property type="match status" value="1"/>
</dbReference>
<dbReference type="EMBL" id="JAMXMC010000001">
    <property type="protein sequence ID" value="MCO5975384.1"/>
    <property type="molecule type" value="Genomic_DNA"/>
</dbReference>
<dbReference type="SMART" id="SM00052">
    <property type="entry name" value="EAL"/>
    <property type="match status" value="1"/>
</dbReference>
<evidence type="ECO:0000313" key="3">
    <source>
        <dbReference type="Proteomes" id="UP001204851"/>
    </source>
</evidence>
<sequence length="271" mass="29528">MRLESDLRRALERQEFQLHYQPVFRLADRQLVGAEALLRWTHPERGPVSPAEFIPVAEDSGLIIPLGAWVLEEACSQARAWLDQGLAIGVIAVNVAGLQIQRGDLAETVAAVLTRTGLPAERLELEISESYIMRHAERDLRQLAQLRQLGVVLAIDDFGTGQTSLSHLWHLPLSKLKVDRAFIKDLERDTAGATVTRAVIGLGHGLGFVVQAEGVETEGQAAFLKAHGCDLVQGFGFARPMPAADFAQRCREATRGNPGCAAEKPDSLQSG</sequence>
<organism evidence="2 3">
    <name type="scientific">Ideonella oryzae</name>
    <dbReference type="NCBI Taxonomy" id="2937441"/>
    <lineage>
        <taxon>Bacteria</taxon>
        <taxon>Pseudomonadati</taxon>
        <taxon>Pseudomonadota</taxon>
        <taxon>Betaproteobacteria</taxon>
        <taxon>Burkholderiales</taxon>
        <taxon>Sphaerotilaceae</taxon>
        <taxon>Ideonella</taxon>
    </lineage>
</organism>
<accession>A0ABT1BGM9</accession>
<dbReference type="InterPro" id="IPR035919">
    <property type="entry name" value="EAL_sf"/>
</dbReference>
<dbReference type="Pfam" id="PF00563">
    <property type="entry name" value="EAL"/>
    <property type="match status" value="1"/>
</dbReference>
<dbReference type="PANTHER" id="PTHR33121">
    <property type="entry name" value="CYCLIC DI-GMP PHOSPHODIESTERASE PDEF"/>
    <property type="match status" value="1"/>
</dbReference>
<dbReference type="PANTHER" id="PTHR33121:SF79">
    <property type="entry name" value="CYCLIC DI-GMP PHOSPHODIESTERASE PDED-RELATED"/>
    <property type="match status" value="1"/>
</dbReference>
<evidence type="ECO:0000259" key="1">
    <source>
        <dbReference type="PROSITE" id="PS50883"/>
    </source>
</evidence>
<dbReference type="InterPro" id="IPR001633">
    <property type="entry name" value="EAL_dom"/>
</dbReference>
<dbReference type="Proteomes" id="UP001204851">
    <property type="component" value="Unassembled WGS sequence"/>
</dbReference>
<gene>
    <name evidence="2" type="ORF">M0L44_01425</name>
</gene>
<evidence type="ECO:0000313" key="2">
    <source>
        <dbReference type="EMBL" id="MCO5975384.1"/>
    </source>
</evidence>
<feature type="domain" description="EAL" evidence="1">
    <location>
        <begin position="1"/>
        <end position="254"/>
    </location>
</feature>
<proteinExistence type="predicted"/>
<keyword evidence="3" id="KW-1185">Reference proteome</keyword>
<comment type="caution">
    <text evidence="2">The sequence shown here is derived from an EMBL/GenBank/DDBJ whole genome shotgun (WGS) entry which is preliminary data.</text>
</comment>
<dbReference type="InterPro" id="IPR050706">
    <property type="entry name" value="Cyclic-di-GMP_PDE-like"/>
</dbReference>